<keyword evidence="2" id="KW-0012">Acyltransferase</keyword>
<dbReference type="AlphaFoldDB" id="F2JM42"/>
<dbReference type="GO" id="GO:0005737">
    <property type="term" value="C:cytoplasm"/>
    <property type="evidence" value="ECO:0007669"/>
    <property type="project" value="TreeGrafter"/>
</dbReference>
<reference evidence="4 5" key="1">
    <citation type="journal article" date="2011" name="J. Bacteriol.">
        <title>Complete genome sequence of the cellulose-degrading bacterium Cellulosilyticum lentocellum.</title>
        <authorList>
            <consortium name="US DOE Joint Genome Institute"/>
            <person name="Miller D.A."/>
            <person name="Suen G."/>
            <person name="Bruce D."/>
            <person name="Copeland A."/>
            <person name="Cheng J.F."/>
            <person name="Detter C."/>
            <person name="Goodwin L.A."/>
            <person name="Han C.S."/>
            <person name="Hauser L.J."/>
            <person name="Land M.L."/>
            <person name="Lapidus A."/>
            <person name="Lucas S."/>
            <person name="Meincke L."/>
            <person name="Pitluck S."/>
            <person name="Tapia R."/>
            <person name="Teshima H."/>
            <person name="Woyke T."/>
            <person name="Fox B.G."/>
            <person name="Angert E.R."/>
            <person name="Currie C.R."/>
        </authorList>
    </citation>
    <scope>NUCLEOTIDE SEQUENCE [LARGE SCALE GENOMIC DNA]</scope>
    <source>
        <strain evidence="5">ATCC 49066 / DSM 5427 / NCIMB 11756 / RHM5</strain>
    </source>
</reference>
<dbReference type="PANTHER" id="PTHR43626:SF4">
    <property type="entry name" value="GCN5-RELATED N-ACETYLTRANSFERASE 2, CHLOROPLASTIC"/>
    <property type="match status" value="1"/>
</dbReference>
<name>F2JM42_CELLD</name>
<dbReference type="Proteomes" id="UP000008467">
    <property type="component" value="Chromosome"/>
</dbReference>
<dbReference type="Gene3D" id="3.40.630.30">
    <property type="match status" value="1"/>
</dbReference>
<dbReference type="GO" id="GO:0008080">
    <property type="term" value="F:N-acetyltransferase activity"/>
    <property type="evidence" value="ECO:0007669"/>
    <property type="project" value="InterPro"/>
</dbReference>
<evidence type="ECO:0000313" key="5">
    <source>
        <dbReference type="Proteomes" id="UP000008467"/>
    </source>
</evidence>
<dbReference type="InterPro" id="IPR016181">
    <property type="entry name" value="Acyl_CoA_acyltransferase"/>
</dbReference>
<dbReference type="KEGG" id="cle:Clole_4150"/>
<evidence type="ECO:0000256" key="1">
    <source>
        <dbReference type="ARBA" id="ARBA00022679"/>
    </source>
</evidence>
<keyword evidence="1 4" id="KW-0808">Transferase</keyword>
<dbReference type="Pfam" id="PF13673">
    <property type="entry name" value="Acetyltransf_10"/>
    <property type="match status" value="1"/>
</dbReference>
<organism evidence="4 5">
    <name type="scientific">Cellulosilyticum lentocellum (strain ATCC 49066 / DSM 5427 / NCIMB 11756 / RHM5)</name>
    <name type="common">Clostridium lentocellum</name>
    <dbReference type="NCBI Taxonomy" id="642492"/>
    <lineage>
        <taxon>Bacteria</taxon>
        <taxon>Bacillati</taxon>
        <taxon>Bacillota</taxon>
        <taxon>Clostridia</taxon>
        <taxon>Lachnospirales</taxon>
        <taxon>Cellulosilyticaceae</taxon>
        <taxon>Cellulosilyticum</taxon>
    </lineage>
</organism>
<evidence type="ECO:0000259" key="3">
    <source>
        <dbReference type="PROSITE" id="PS51186"/>
    </source>
</evidence>
<dbReference type="eggNOG" id="COG0454">
    <property type="taxonomic scope" value="Bacteria"/>
</dbReference>
<dbReference type="InterPro" id="IPR000182">
    <property type="entry name" value="GNAT_dom"/>
</dbReference>
<dbReference type="HOGENOM" id="CLU_086503_7_1_9"/>
<dbReference type="EMBL" id="CP002582">
    <property type="protein sequence ID" value="ADZ85822.1"/>
    <property type="molecule type" value="Genomic_DNA"/>
</dbReference>
<feature type="domain" description="N-acetyltransferase" evidence="3">
    <location>
        <begin position="1"/>
        <end position="141"/>
    </location>
</feature>
<evidence type="ECO:0000313" key="4">
    <source>
        <dbReference type="EMBL" id="ADZ85822.1"/>
    </source>
</evidence>
<dbReference type="PANTHER" id="PTHR43626">
    <property type="entry name" value="ACYL-COA N-ACYLTRANSFERASE"/>
    <property type="match status" value="1"/>
</dbReference>
<gene>
    <name evidence="4" type="ordered locus">Clole_4150</name>
</gene>
<dbReference type="RefSeq" id="WP_013659093.1">
    <property type="nucleotide sequence ID" value="NC_015275.1"/>
</dbReference>
<keyword evidence="5" id="KW-1185">Reference proteome</keyword>
<evidence type="ECO:0000256" key="2">
    <source>
        <dbReference type="ARBA" id="ARBA00023315"/>
    </source>
</evidence>
<accession>F2JM42</accession>
<dbReference type="CDD" id="cd04301">
    <property type="entry name" value="NAT_SF"/>
    <property type="match status" value="1"/>
</dbReference>
<dbReference type="STRING" id="642492.Clole_4150"/>
<sequence>MNIKLVHTISVEDYNDLRSGVGWETLENEQAQRGIENTYYLVAAIKDERTIGLTRVISDGGYIALIADVIVNPDYQGQGIGKMLVEDALTFIETHLGKDELMVMVNLMAAKGKEKFYEKCGLRVRPNNEAGAGMCLYFNKK</sequence>
<proteinExistence type="predicted"/>
<dbReference type="SUPFAM" id="SSF55729">
    <property type="entry name" value="Acyl-CoA N-acyltransferases (Nat)"/>
    <property type="match status" value="1"/>
</dbReference>
<dbReference type="PROSITE" id="PS51186">
    <property type="entry name" value="GNAT"/>
    <property type="match status" value="1"/>
</dbReference>
<dbReference type="InterPro" id="IPR045039">
    <property type="entry name" value="NSI-like"/>
</dbReference>
<protein>
    <submittedName>
        <fullName evidence="4">GCN5-related N-acetyltransferase</fullName>
    </submittedName>
</protein>